<dbReference type="GO" id="GO:0005634">
    <property type="term" value="C:nucleus"/>
    <property type="evidence" value="ECO:0007669"/>
    <property type="project" value="TreeGrafter"/>
</dbReference>
<dbReference type="PRINTS" id="PR00634">
    <property type="entry name" value="BETALLERGEN"/>
</dbReference>
<accession>A0AAV3RWL7</accession>
<name>A0AAV3RWL7_LITER</name>
<dbReference type="PANTHER" id="PTHR31213">
    <property type="entry name" value="OS08G0374000 PROTEIN-RELATED"/>
    <property type="match status" value="1"/>
</dbReference>
<dbReference type="GO" id="GO:0038023">
    <property type="term" value="F:signaling receptor activity"/>
    <property type="evidence" value="ECO:0007669"/>
    <property type="project" value="InterPro"/>
</dbReference>
<dbReference type="GO" id="GO:0004864">
    <property type="term" value="F:protein phosphatase inhibitor activity"/>
    <property type="evidence" value="ECO:0007669"/>
    <property type="project" value="InterPro"/>
</dbReference>
<sequence length="155" mass="16847">MGVLEFKDTLTSQVPAAKLFKAWFVDINTLLPMVAPDQVKSVDLIEGNGGPGSIKQVNFTEAVPIKYVKYKIDALDEKKLTYADTVIEGGELSDKVEKVTHEIKFIATSYGGSFVNSVTKFYTKEGASLTEDELKASKDGAFGLIKAVEAHLLAN</sequence>
<dbReference type="SUPFAM" id="SSF55961">
    <property type="entry name" value="Bet v1-like"/>
    <property type="match status" value="1"/>
</dbReference>
<dbReference type="AlphaFoldDB" id="A0AAV3RWL7"/>
<proteinExistence type="inferred from homology"/>
<reference evidence="3 4" key="1">
    <citation type="submission" date="2024-01" db="EMBL/GenBank/DDBJ databases">
        <title>The complete chloroplast genome sequence of Lithospermum erythrorhizon: insights into the phylogenetic relationship among Boraginaceae species and the maternal lineages of purple gromwells.</title>
        <authorList>
            <person name="Okada T."/>
            <person name="Watanabe K."/>
        </authorList>
    </citation>
    <scope>NUCLEOTIDE SEQUENCE [LARGE SCALE GENOMIC DNA]</scope>
</reference>
<dbReference type="FunFam" id="3.30.530.20:FF:000007">
    <property type="entry name" value="Major pollen allergen Bet v 1-A"/>
    <property type="match status" value="1"/>
</dbReference>
<gene>
    <name evidence="3" type="ORF">LIER_32627</name>
</gene>
<evidence type="ECO:0000313" key="3">
    <source>
        <dbReference type="EMBL" id="GAA0185339.1"/>
    </source>
</evidence>
<dbReference type="GO" id="GO:0010427">
    <property type="term" value="F:abscisic acid binding"/>
    <property type="evidence" value="ECO:0007669"/>
    <property type="project" value="InterPro"/>
</dbReference>
<organism evidence="3 4">
    <name type="scientific">Lithospermum erythrorhizon</name>
    <name type="common">Purple gromwell</name>
    <name type="synonym">Lithospermum officinale var. erythrorhizon</name>
    <dbReference type="NCBI Taxonomy" id="34254"/>
    <lineage>
        <taxon>Eukaryota</taxon>
        <taxon>Viridiplantae</taxon>
        <taxon>Streptophyta</taxon>
        <taxon>Embryophyta</taxon>
        <taxon>Tracheophyta</taxon>
        <taxon>Spermatophyta</taxon>
        <taxon>Magnoliopsida</taxon>
        <taxon>eudicotyledons</taxon>
        <taxon>Gunneridae</taxon>
        <taxon>Pentapetalae</taxon>
        <taxon>asterids</taxon>
        <taxon>lamiids</taxon>
        <taxon>Boraginales</taxon>
        <taxon>Boraginaceae</taxon>
        <taxon>Boraginoideae</taxon>
        <taxon>Lithospermeae</taxon>
        <taxon>Lithospermum</taxon>
    </lineage>
</organism>
<comment type="similarity">
    <text evidence="1">Belongs to the BetVI family.</text>
</comment>
<dbReference type="Gene3D" id="3.30.530.20">
    <property type="match status" value="1"/>
</dbReference>
<dbReference type="Proteomes" id="UP001454036">
    <property type="component" value="Unassembled WGS sequence"/>
</dbReference>
<dbReference type="GO" id="GO:0005737">
    <property type="term" value="C:cytoplasm"/>
    <property type="evidence" value="ECO:0007669"/>
    <property type="project" value="TreeGrafter"/>
</dbReference>
<dbReference type="InterPro" id="IPR050279">
    <property type="entry name" value="Plant_def-hormone_signal"/>
</dbReference>
<dbReference type="InterPro" id="IPR023393">
    <property type="entry name" value="START-like_dom_sf"/>
</dbReference>
<dbReference type="PANTHER" id="PTHR31213:SF17">
    <property type="entry name" value="MAJOR ALLERGEN PRU AR 1-LIKE"/>
    <property type="match status" value="1"/>
</dbReference>
<evidence type="ECO:0000259" key="2">
    <source>
        <dbReference type="Pfam" id="PF00407"/>
    </source>
</evidence>
<dbReference type="EMBL" id="BAABME010012623">
    <property type="protein sequence ID" value="GAA0185339.1"/>
    <property type="molecule type" value="Genomic_DNA"/>
</dbReference>
<dbReference type="InterPro" id="IPR024949">
    <property type="entry name" value="Bet_v_I_allergen"/>
</dbReference>
<dbReference type="Pfam" id="PF00407">
    <property type="entry name" value="Bet_v_1"/>
    <property type="match status" value="1"/>
</dbReference>
<protein>
    <submittedName>
        <fullName evidence="3">Pathogenesis-related protein</fullName>
    </submittedName>
</protein>
<comment type="caution">
    <text evidence="3">The sequence shown here is derived from an EMBL/GenBank/DDBJ whole genome shotgun (WGS) entry which is preliminary data.</text>
</comment>
<evidence type="ECO:0000313" key="4">
    <source>
        <dbReference type="Proteomes" id="UP001454036"/>
    </source>
</evidence>
<dbReference type="GO" id="GO:0006952">
    <property type="term" value="P:defense response"/>
    <property type="evidence" value="ECO:0007669"/>
    <property type="project" value="InterPro"/>
</dbReference>
<keyword evidence="4" id="KW-1185">Reference proteome</keyword>
<dbReference type="InterPro" id="IPR000916">
    <property type="entry name" value="Bet_v_I/MLP"/>
</dbReference>
<dbReference type="CDD" id="cd07816">
    <property type="entry name" value="Bet_v1-like"/>
    <property type="match status" value="1"/>
</dbReference>
<feature type="domain" description="Bet v I/Major latex protein" evidence="2">
    <location>
        <begin position="2"/>
        <end position="155"/>
    </location>
</feature>
<evidence type="ECO:0000256" key="1">
    <source>
        <dbReference type="ARBA" id="ARBA00009744"/>
    </source>
</evidence>
<dbReference type="GO" id="GO:0009738">
    <property type="term" value="P:abscisic acid-activated signaling pathway"/>
    <property type="evidence" value="ECO:0007669"/>
    <property type="project" value="InterPro"/>
</dbReference>